<organism evidence="2 3">
    <name type="scientific">Termitidicoccus mucosus</name>
    <dbReference type="NCBI Taxonomy" id="1184151"/>
    <lineage>
        <taxon>Bacteria</taxon>
        <taxon>Pseudomonadati</taxon>
        <taxon>Verrucomicrobiota</taxon>
        <taxon>Opitutia</taxon>
        <taxon>Opitutales</taxon>
        <taxon>Opitutaceae</taxon>
        <taxon>Termitidicoccus</taxon>
    </lineage>
</organism>
<accession>A0A178IDU7</accession>
<keyword evidence="1" id="KW-1133">Transmembrane helix</keyword>
<comment type="caution">
    <text evidence="2">The sequence shown here is derived from an EMBL/GenBank/DDBJ whole genome shotgun (WGS) entry which is preliminary data.</text>
</comment>
<evidence type="ECO:0008006" key="4">
    <source>
        <dbReference type="Google" id="ProtNLM"/>
    </source>
</evidence>
<evidence type="ECO:0000313" key="2">
    <source>
        <dbReference type="EMBL" id="OAM87325.1"/>
    </source>
</evidence>
<keyword evidence="1" id="KW-0472">Membrane</keyword>
<proteinExistence type="predicted"/>
<dbReference type="AlphaFoldDB" id="A0A178IDU7"/>
<gene>
    <name evidence="2" type="ORF">AW736_24020</name>
</gene>
<name>A0A178IDU7_9BACT</name>
<keyword evidence="1" id="KW-0812">Transmembrane</keyword>
<reference evidence="2 3" key="1">
    <citation type="submission" date="2016-01" db="EMBL/GenBank/DDBJ databases">
        <title>High potential of lignocellulose degradation of a new Verrucomicrobia species.</title>
        <authorList>
            <person name="Wang Y."/>
            <person name="Shi Y."/>
            <person name="Qiu Z."/>
            <person name="Liu S."/>
            <person name="Yang H."/>
        </authorList>
    </citation>
    <scope>NUCLEOTIDE SEQUENCE [LARGE SCALE GENOMIC DNA]</scope>
    <source>
        <strain evidence="2 3">TSB47</strain>
    </source>
</reference>
<evidence type="ECO:0000313" key="3">
    <source>
        <dbReference type="Proteomes" id="UP000078486"/>
    </source>
</evidence>
<feature type="transmembrane region" description="Helical" evidence="1">
    <location>
        <begin position="12"/>
        <end position="31"/>
    </location>
</feature>
<dbReference type="EMBL" id="LRRQ01000175">
    <property type="protein sequence ID" value="OAM87325.1"/>
    <property type="molecule type" value="Genomic_DNA"/>
</dbReference>
<dbReference type="RefSeq" id="WP_068772832.1">
    <property type="nucleotide sequence ID" value="NZ_CP109796.1"/>
</dbReference>
<protein>
    <recommendedName>
        <fullName evidence="4">Bacterial virulence protein VirB8 domain-containing protein</fullName>
    </recommendedName>
</protein>
<evidence type="ECO:0000256" key="1">
    <source>
        <dbReference type="SAM" id="Phobius"/>
    </source>
</evidence>
<dbReference type="Proteomes" id="UP000078486">
    <property type="component" value="Unassembled WGS sequence"/>
</dbReference>
<keyword evidence="3" id="KW-1185">Reference proteome</keyword>
<sequence>MFVNPAVAARLWFLVAAAAVVLSIVQPYLLVRAYRTRERVVVLDGSGTFHISPLLAFEESAKLHEQHALLACLALLQRNPAGFDQPELLEKLFLPEALQQAQSDWTGSAEEFSRKKLHQKVEVLKLTVLETREQVVLVQAEGQLLRTGSVGQQIFTEAPAFTARFTFARNPNLAANGRFPLAVWYYELSS</sequence>
<dbReference type="STRING" id="1184151.AW736_24020"/>